<proteinExistence type="predicted"/>
<gene>
    <name evidence="1" type="ORF">H1D41_05425</name>
</gene>
<keyword evidence="2" id="KW-1185">Reference proteome</keyword>
<name>A0A8J7IID2_9RHOB</name>
<evidence type="ECO:0000313" key="2">
    <source>
        <dbReference type="Proteomes" id="UP000640583"/>
    </source>
</evidence>
<comment type="caution">
    <text evidence="1">The sequence shown here is derived from an EMBL/GenBank/DDBJ whole genome shotgun (WGS) entry which is preliminary data.</text>
</comment>
<accession>A0A8J7IID2</accession>
<organism evidence="1 2">
    <name type="scientific">Halocynthiibacter styelae</name>
    <dbReference type="NCBI Taxonomy" id="2761955"/>
    <lineage>
        <taxon>Bacteria</taxon>
        <taxon>Pseudomonadati</taxon>
        <taxon>Pseudomonadota</taxon>
        <taxon>Alphaproteobacteria</taxon>
        <taxon>Rhodobacterales</taxon>
        <taxon>Paracoccaceae</taxon>
        <taxon>Halocynthiibacter</taxon>
    </lineage>
</organism>
<evidence type="ECO:0000313" key="1">
    <source>
        <dbReference type="EMBL" id="MBI1493073.1"/>
    </source>
</evidence>
<dbReference type="RefSeq" id="WP_228847929.1">
    <property type="nucleotide sequence ID" value="NZ_JADCKQ010000003.1"/>
</dbReference>
<dbReference type="Proteomes" id="UP000640583">
    <property type="component" value="Unassembled WGS sequence"/>
</dbReference>
<sequence>MNGVLLLATLSVVHDGGLGGDSDALSDAVLIALGWSQAVRYLKLDSTANAFTIASEEAACLASTATQMLGKTQVITTSTTTTESGTGTARRVETSQNRNILELEYNDKAVRTALWEMSLRVRADLSRSLIRPTLGVVRLVTDMISRSEEGELKATVAMLQNQQRAQAERTRIEAELGRESAIQNERYRLLGCFTRGVPPTL</sequence>
<reference evidence="1" key="1">
    <citation type="submission" date="2020-10" db="EMBL/GenBank/DDBJ databases">
        <title>Paenihalocynthiibacter styelae gen. nov., sp. nov., isolated from stalked sea squirt Styela clava.</title>
        <authorList>
            <person name="Kim Y.-O."/>
            <person name="Yoon J.-H."/>
        </authorList>
    </citation>
    <scope>NUCLEOTIDE SEQUENCE</scope>
    <source>
        <strain evidence="1">MYP1-1</strain>
    </source>
</reference>
<dbReference type="EMBL" id="JADCKQ010000003">
    <property type="protein sequence ID" value="MBI1493073.1"/>
    <property type="molecule type" value="Genomic_DNA"/>
</dbReference>
<dbReference type="AlphaFoldDB" id="A0A8J7IID2"/>
<protein>
    <submittedName>
        <fullName evidence="1">Uncharacterized protein</fullName>
    </submittedName>
</protein>